<dbReference type="RefSeq" id="WP_039164490.1">
    <property type="nucleotide sequence ID" value="NZ_JPJQ01000054.1"/>
</dbReference>
<dbReference type="AlphaFoldDB" id="A0A0A2ZY55"/>
<proteinExistence type="predicted"/>
<sequence>MEPELAQRHDEHLRVFMVELVKSLKNQQLPPFEVPYFTNVAAEIVAKSFLDTIANDPEKMEQARALLVDQLRHIAVEIENYDPVAPAPNGETIQ</sequence>
<dbReference type="Proteomes" id="UP000030554">
    <property type="component" value="Unassembled WGS sequence"/>
</dbReference>
<reference evidence="1 2" key="1">
    <citation type="submission" date="2014-07" db="EMBL/GenBank/DDBJ databases">
        <title>Chaperone-usher fimbriae in a diverse selection of Gallibacterium genomes.</title>
        <authorList>
            <person name="Kudirkiene E."/>
            <person name="Bager R.J."/>
            <person name="Johnson T.J."/>
            <person name="Bojesen A.M."/>
        </authorList>
    </citation>
    <scope>NUCLEOTIDE SEQUENCE [LARGE SCALE GENOMIC DNA]</scope>
    <source>
        <strain evidence="1 2">4895</strain>
    </source>
</reference>
<protein>
    <submittedName>
        <fullName evidence="1">Uncharacterized protein</fullName>
    </submittedName>
</protein>
<dbReference type="EMBL" id="JPJQ01000054">
    <property type="protein sequence ID" value="KGQ59720.1"/>
    <property type="molecule type" value="Genomic_DNA"/>
</dbReference>
<name>A0A0A2ZY55_9PAST</name>
<accession>A0A0A2ZY55</accession>
<comment type="caution">
    <text evidence="1">The sequence shown here is derived from an EMBL/GenBank/DDBJ whole genome shotgun (WGS) entry which is preliminary data.</text>
</comment>
<evidence type="ECO:0000313" key="1">
    <source>
        <dbReference type="EMBL" id="KGQ59720.1"/>
    </source>
</evidence>
<gene>
    <name evidence="1" type="ORF">IO48_10855</name>
</gene>
<evidence type="ECO:0000313" key="2">
    <source>
        <dbReference type="Proteomes" id="UP000030554"/>
    </source>
</evidence>
<organism evidence="1 2">
    <name type="scientific">Gallibacterium anatis 4895</name>
    <dbReference type="NCBI Taxonomy" id="1396510"/>
    <lineage>
        <taxon>Bacteria</taxon>
        <taxon>Pseudomonadati</taxon>
        <taxon>Pseudomonadota</taxon>
        <taxon>Gammaproteobacteria</taxon>
        <taxon>Pasteurellales</taxon>
        <taxon>Pasteurellaceae</taxon>
        <taxon>Gallibacterium</taxon>
    </lineage>
</organism>